<evidence type="ECO:0000313" key="4">
    <source>
        <dbReference type="Proteomes" id="UP001178508"/>
    </source>
</evidence>
<sequence length="294" mass="32486">MVQNMFRNGFLVRATHTLLTWVTTLTLFLHNTDLRKCEEKGELLLPILFFLVVVMSVLLYFAVSLMDPGFVLSDTMKGSNEEVESMIPQSTTPRLRRCGYCLLQQPMRAKHCQTSAGAAVRSAVGSSHRSVWYLTQCLMGAVVQNERLPAGGTGRGQRFLRGGGAPAGLPPLPGLHQLHHMGVHVPSQDLVPEELRGRGKPFRPGHLLQPVGLFLHLQDSDVGENVPEEQPEPCLISNQTRPHPPKSGRTFKRRKTDALESSYLSFGGAAELRPKNVRKNAATNLHPGNSRLMC</sequence>
<evidence type="ECO:0000256" key="2">
    <source>
        <dbReference type="SAM" id="Phobius"/>
    </source>
</evidence>
<evidence type="ECO:0000313" key="3">
    <source>
        <dbReference type="EMBL" id="CAJ1069723.1"/>
    </source>
</evidence>
<reference evidence="3" key="1">
    <citation type="submission" date="2023-08" db="EMBL/GenBank/DDBJ databases">
        <authorList>
            <person name="Alioto T."/>
            <person name="Alioto T."/>
            <person name="Gomez Garrido J."/>
        </authorList>
    </citation>
    <scope>NUCLEOTIDE SEQUENCE</scope>
</reference>
<protein>
    <submittedName>
        <fullName evidence="3">Probable palmitoyltransferase ZDHHC12 isoform X1</fullName>
    </submittedName>
</protein>
<organism evidence="3 4">
    <name type="scientific">Xyrichtys novacula</name>
    <name type="common">Pearly razorfish</name>
    <name type="synonym">Hemipteronotus novacula</name>
    <dbReference type="NCBI Taxonomy" id="13765"/>
    <lineage>
        <taxon>Eukaryota</taxon>
        <taxon>Metazoa</taxon>
        <taxon>Chordata</taxon>
        <taxon>Craniata</taxon>
        <taxon>Vertebrata</taxon>
        <taxon>Euteleostomi</taxon>
        <taxon>Actinopterygii</taxon>
        <taxon>Neopterygii</taxon>
        <taxon>Teleostei</taxon>
        <taxon>Neoteleostei</taxon>
        <taxon>Acanthomorphata</taxon>
        <taxon>Eupercaria</taxon>
        <taxon>Labriformes</taxon>
        <taxon>Labridae</taxon>
        <taxon>Xyrichtys</taxon>
    </lineage>
</organism>
<gene>
    <name evidence="3" type="ORF">XNOV1_A035078</name>
</gene>
<feature type="transmembrane region" description="Helical" evidence="2">
    <location>
        <begin position="12"/>
        <end position="31"/>
    </location>
</feature>
<keyword evidence="2" id="KW-0472">Membrane</keyword>
<dbReference type="AlphaFoldDB" id="A0AAV1G8L8"/>
<accession>A0AAV1G8L8</accession>
<dbReference type="EMBL" id="OY660875">
    <property type="protein sequence ID" value="CAJ1069723.1"/>
    <property type="molecule type" value="Genomic_DNA"/>
</dbReference>
<dbReference type="Proteomes" id="UP001178508">
    <property type="component" value="Chromosome 12"/>
</dbReference>
<feature type="region of interest" description="Disordered" evidence="1">
    <location>
        <begin position="223"/>
        <end position="251"/>
    </location>
</feature>
<evidence type="ECO:0000256" key="1">
    <source>
        <dbReference type="SAM" id="MobiDB-lite"/>
    </source>
</evidence>
<proteinExistence type="predicted"/>
<keyword evidence="4" id="KW-1185">Reference proteome</keyword>
<keyword evidence="2" id="KW-1133">Transmembrane helix</keyword>
<feature type="transmembrane region" description="Helical" evidence="2">
    <location>
        <begin position="43"/>
        <end position="63"/>
    </location>
</feature>
<keyword evidence="2" id="KW-0812">Transmembrane</keyword>
<name>A0AAV1G8L8_XYRNO</name>